<sequence>MHPPAYRNRIHYTRGDLAVHFEFFRNRTTCACLALGPLGYVCAFVCCPSGVGSVYTKKSLTLAYRASLRRLK</sequence>
<accession>A0A4C1X522</accession>
<organism evidence="1 2">
    <name type="scientific">Eumeta variegata</name>
    <name type="common">Bagworm moth</name>
    <name type="synonym">Eumeta japonica</name>
    <dbReference type="NCBI Taxonomy" id="151549"/>
    <lineage>
        <taxon>Eukaryota</taxon>
        <taxon>Metazoa</taxon>
        <taxon>Ecdysozoa</taxon>
        <taxon>Arthropoda</taxon>
        <taxon>Hexapoda</taxon>
        <taxon>Insecta</taxon>
        <taxon>Pterygota</taxon>
        <taxon>Neoptera</taxon>
        <taxon>Endopterygota</taxon>
        <taxon>Lepidoptera</taxon>
        <taxon>Glossata</taxon>
        <taxon>Ditrysia</taxon>
        <taxon>Tineoidea</taxon>
        <taxon>Psychidae</taxon>
        <taxon>Oiketicinae</taxon>
        <taxon>Eumeta</taxon>
    </lineage>
</organism>
<comment type="caution">
    <text evidence="1">The sequence shown here is derived from an EMBL/GenBank/DDBJ whole genome shotgun (WGS) entry which is preliminary data.</text>
</comment>
<dbReference type="AlphaFoldDB" id="A0A4C1X522"/>
<dbReference type="Proteomes" id="UP000299102">
    <property type="component" value="Unassembled WGS sequence"/>
</dbReference>
<protein>
    <submittedName>
        <fullName evidence="1">Uncharacterized protein</fullName>
    </submittedName>
</protein>
<name>A0A4C1X522_EUMVA</name>
<gene>
    <name evidence="1" type="ORF">EVAR_51234_1</name>
</gene>
<evidence type="ECO:0000313" key="1">
    <source>
        <dbReference type="EMBL" id="GBP57387.1"/>
    </source>
</evidence>
<evidence type="ECO:0000313" key="2">
    <source>
        <dbReference type="Proteomes" id="UP000299102"/>
    </source>
</evidence>
<dbReference type="EMBL" id="BGZK01000715">
    <property type="protein sequence ID" value="GBP57387.1"/>
    <property type="molecule type" value="Genomic_DNA"/>
</dbReference>
<proteinExistence type="predicted"/>
<keyword evidence="2" id="KW-1185">Reference proteome</keyword>
<reference evidence="1 2" key="1">
    <citation type="journal article" date="2019" name="Commun. Biol.">
        <title>The bagworm genome reveals a unique fibroin gene that provides high tensile strength.</title>
        <authorList>
            <person name="Kono N."/>
            <person name="Nakamura H."/>
            <person name="Ohtoshi R."/>
            <person name="Tomita M."/>
            <person name="Numata K."/>
            <person name="Arakawa K."/>
        </authorList>
    </citation>
    <scope>NUCLEOTIDE SEQUENCE [LARGE SCALE GENOMIC DNA]</scope>
</reference>